<evidence type="ECO:0000313" key="2">
    <source>
        <dbReference type="Proteomes" id="UP000594014"/>
    </source>
</evidence>
<organism evidence="1 2">
    <name type="scientific">Anoxybacterium hadale</name>
    <dbReference type="NCBI Taxonomy" id="3408580"/>
    <lineage>
        <taxon>Bacteria</taxon>
        <taxon>Bacillati</taxon>
        <taxon>Bacillota</taxon>
        <taxon>Clostridia</taxon>
        <taxon>Peptostreptococcales</taxon>
        <taxon>Anaerovoracaceae</taxon>
        <taxon>Anoxybacterium</taxon>
    </lineage>
</organism>
<proteinExistence type="predicted"/>
<gene>
    <name evidence="1" type="ORF">FRZ06_15770</name>
</gene>
<sequence>MSTKMEADVIVIGGGASGITAAVAAAEKDASVILLEKGSTTGGAANMGMGFFAVESKYQKAQMVDFTKEDAFNLFMNYTHWRVDARLVRKYIEQTADTVEWAESMGVEFLGVYKYFEKSTQTWHVVKVAGSNAPAERGASNLYRALTERAEELGVNICYQTKATKILVEDGHVTGVELIDANGEKVIAECNAVIVATGGFGDNPKMIQENLGYEWGKDLHSFRIPGVQGEGLNMLWEAGGAKTQPVMELTYTTPGVTDVFKTLSETMRQPNLMVNLDGLRFINEEIMNNTVYTGNAVALQRERMAFTILDESILDEYKKSGLDYITVHHNIKTVDKWDKELETYLGGGASEGSGLSMLHNEDQKSQVNLFVADSIEELAEKTGINVENLKKTIEEYNAACTSEDKFFFKKHKYLKPIKGEKYYAARHFPAGYGSLGGIKTNDKLEVLDEKGIKIPGLYSCGTDACNIFGDSYCFLMPGNTMGFAVNSGRMAGYNAVDFMDSDEFS</sequence>
<keyword evidence="2" id="KW-1185">Reference proteome</keyword>
<protein>
    <submittedName>
        <fullName evidence="1">FAD-dependent oxidoreductase</fullName>
    </submittedName>
</protein>
<accession>A0ACD1ADT8</accession>
<reference evidence="1" key="1">
    <citation type="submission" date="2019-08" db="EMBL/GenBank/DDBJ databases">
        <title>Genome sequence of Clostridiales bacterium MT110.</title>
        <authorList>
            <person name="Cao J."/>
        </authorList>
    </citation>
    <scope>NUCLEOTIDE SEQUENCE</scope>
    <source>
        <strain evidence="1">MT110</strain>
    </source>
</reference>
<name>A0ACD1ADT8_9FIRM</name>
<dbReference type="Proteomes" id="UP000594014">
    <property type="component" value="Chromosome"/>
</dbReference>
<evidence type="ECO:0000313" key="1">
    <source>
        <dbReference type="EMBL" id="QOX64697.1"/>
    </source>
</evidence>
<dbReference type="EMBL" id="CP042469">
    <property type="protein sequence ID" value="QOX64697.1"/>
    <property type="molecule type" value="Genomic_DNA"/>
</dbReference>